<name>A0A5R9F4B7_9BACL</name>
<dbReference type="RefSeq" id="WP_138125693.1">
    <property type="nucleotide sequence ID" value="NZ_SWLG01000006.1"/>
</dbReference>
<reference evidence="2 3" key="1">
    <citation type="submission" date="2019-04" db="EMBL/GenBank/DDBJ databases">
        <title>Bacillus caeni sp. nov., a bacterium isolated from mangrove sediment.</title>
        <authorList>
            <person name="Huang H."/>
            <person name="Mo K."/>
            <person name="Hu Y."/>
        </authorList>
    </citation>
    <scope>NUCLEOTIDE SEQUENCE [LARGE SCALE GENOMIC DNA]</scope>
    <source>
        <strain evidence="2 3">HB172195</strain>
    </source>
</reference>
<evidence type="ECO:0000313" key="3">
    <source>
        <dbReference type="Proteomes" id="UP000308230"/>
    </source>
</evidence>
<feature type="region of interest" description="Disordered" evidence="1">
    <location>
        <begin position="39"/>
        <end position="64"/>
    </location>
</feature>
<dbReference type="AlphaFoldDB" id="A0A5R9F4B7"/>
<dbReference type="EMBL" id="SWLG01000006">
    <property type="protein sequence ID" value="TLS37349.1"/>
    <property type="molecule type" value="Genomic_DNA"/>
</dbReference>
<proteinExistence type="predicted"/>
<sequence length="64" mass="7535">MPRHKLLANGVDELLDQYREEIGEEFGVYKPASSRDILMNPKVADSRKSPKYNKERKENEKEKK</sequence>
<dbReference type="OrthoDB" id="2943211at2"/>
<evidence type="ECO:0000313" key="2">
    <source>
        <dbReference type="EMBL" id="TLS37349.1"/>
    </source>
</evidence>
<comment type="caution">
    <text evidence="2">The sequence shown here is derived from an EMBL/GenBank/DDBJ whole genome shotgun (WGS) entry which is preliminary data.</text>
</comment>
<protein>
    <submittedName>
        <fullName evidence="2">Uncharacterized protein</fullName>
    </submittedName>
</protein>
<keyword evidence="3" id="KW-1185">Reference proteome</keyword>
<dbReference type="Proteomes" id="UP000308230">
    <property type="component" value="Unassembled WGS sequence"/>
</dbReference>
<feature type="compositionally biased region" description="Basic and acidic residues" evidence="1">
    <location>
        <begin position="44"/>
        <end position="64"/>
    </location>
</feature>
<evidence type="ECO:0000256" key="1">
    <source>
        <dbReference type="SAM" id="MobiDB-lite"/>
    </source>
</evidence>
<organism evidence="2 3">
    <name type="scientific">Exobacillus caeni</name>
    <dbReference type="NCBI Taxonomy" id="2574798"/>
    <lineage>
        <taxon>Bacteria</taxon>
        <taxon>Bacillati</taxon>
        <taxon>Bacillota</taxon>
        <taxon>Bacilli</taxon>
        <taxon>Bacillales</taxon>
        <taxon>Guptibacillaceae</taxon>
        <taxon>Exobacillus</taxon>
    </lineage>
</organism>
<accession>A0A5R9F4B7</accession>
<gene>
    <name evidence="2" type="ORF">FCL54_09340</name>
</gene>